<dbReference type="Pfam" id="PF00582">
    <property type="entry name" value="Usp"/>
    <property type="match status" value="2"/>
</dbReference>
<evidence type="ECO:0000256" key="1">
    <source>
        <dbReference type="ARBA" id="ARBA00008791"/>
    </source>
</evidence>
<accession>A0A1T3NZ81</accession>
<sequence length="309" mass="32696">MSADMRIVVGCRPEPRGQDALALGALLARQAGARVVLAHVRPPAQPGAGVGAVDAEWRAFLREETDRLLDDAERQLRERDPDLPVERAIGDNRGSGRGLARIAEEHGAALVVIGPAPGGRIGRVALGSTADQLLHGSPVPVVLAPRGFAEHPPPRVARCTIAYQRALQSAQVAACGVAFARLLDADARLLTLVLRPVRLYSGKQHQTAEQQVLRAVREQARQDLAAAIADLDGAVDGETVEGDDVRAALDAVTWADDLLICASGTVGPVRRVFVGDVSHKIVRNARTPVMVLPRGVRADAWKAPAPSAP</sequence>
<dbReference type="Proteomes" id="UP000190037">
    <property type="component" value="Unassembled WGS sequence"/>
</dbReference>
<evidence type="ECO:0000259" key="2">
    <source>
        <dbReference type="Pfam" id="PF00582"/>
    </source>
</evidence>
<proteinExistence type="inferred from homology"/>
<organism evidence="3 4">
    <name type="scientific">Embleya scabrispora</name>
    <dbReference type="NCBI Taxonomy" id="159449"/>
    <lineage>
        <taxon>Bacteria</taxon>
        <taxon>Bacillati</taxon>
        <taxon>Actinomycetota</taxon>
        <taxon>Actinomycetes</taxon>
        <taxon>Kitasatosporales</taxon>
        <taxon>Streptomycetaceae</taxon>
        <taxon>Embleya</taxon>
    </lineage>
</organism>
<evidence type="ECO:0000313" key="3">
    <source>
        <dbReference type="EMBL" id="OPC82143.1"/>
    </source>
</evidence>
<dbReference type="RefSeq" id="WP_078976413.1">
    <property type="nucleotide sequence ID" value="NZ_MWQN01000001.1"/>
</dbReference>
<comment type="caution">
    <text evidence="3">The sequence shown here is derived from an EMBL/GenBank/DDBJ whole genome shotgun (WGS) entry which is preliminary data.</text>
</comment>
<dbReference type="SUPFAM" id="SSF52402">
    <property type="entry name" value="Adenine nucleotide alpha hydrolases-like"/>
    <property type="match status" value="2"/>
</dbReference>
<dbReference type="PANTHER" id="PTHR46268">
    <property type="entry name" value="STRESS RESPONSE PROTEIN NHAX"/>
    <property type="match status" value="1"/>
</dbReference>
<comment type="similarity">
    <text evidence="1">Belongs to the universal stress protein A family.</text>
</comment>
<protein>
    <recommendedName>
        <fullName evidence="2">UspA domain-containing protein</fullName>
    </recommendedName>
</protein>
<dbReference type="EMBL" id="MWQN01000001">
    <property type="protein sequence ID" value="OPC82143.1"/>
    <property type="molecule type" value="Genomic_DNA"/>
</dbReference>
<keyword evidence="4" id="KW-1185">Reference proteome</keyword>
<dbReference type="PANTHER" id="PTHR46268:SF27">
    <property type="entry name" value="UNIVERSAL STRESS PROTEIN RV2623"/>
    <property type="match status" value="1"/>
</dbReference>
<evidence type="ECO:0000313" key="4">
    <source>
        <dbReference type="Proteomes" id="UP000190037"/>
    </source>
</evidence>
<dbReference type="InterPro" id="IPR006016">
    <property type="entry name" value="UspA"/>
</dbReference>
<gene>
    <name evidence="3" type="ORF">B4N89_15405</name>
</gene>
<dbReference type="Gene3D" id="3.40.50.12370">
    <property type="match status" value="1"/>
</dbReference>
<dbReference type="STRING" id="159449.B4N89_15405"/>
<dbReference type="CDD" id="cd00293">
    <property type="entry name" value="USP-like"/>
    <property type="match status" value="2"/>
</dbReference>
<reference evidence="3 4" key="1">
    <citation type="submission" date="2017-03" db="EMBL/GenBank/DDBJ databases">
        <title>Draft genome sequence of Streptomyces scabrisporus NF3, endophyte isolated from Amphipterygium adstringens.</title>
        <authorList>
            <person name="Vazquez M."/>
            <person name="Ceapa C.D."/>
            <person name="Rodriguez Luna D."/>
            <person name="Sanchez Esquivel S."/>
        </authorList>
    </citation>
    <scope>NUCLEOTIDE SEQUENCE [LARGE SCALE GENOMIC DNA]</scope>
    <source>
        <strain evidence="3 4">NF3</strain>
    </source>
</reference>
<name>A0A1T3NZ81_9ACTN</name>
<feature type="domain" description="UspA" evidence="2">
    <location>
        <begin position="168"/>
        <end position="293"/>
    </location>
</feature>
<dbReference type="OrthoDB" id="5242641at2"/>
<feature type="domain" description="UspA" evidence="2">
    <location>
        <begin position="6"/>
        <end position="144"/>
    </location>
</feature>
<dbReference type="AlphaFoldDB" id="A0A1T3NZ81"/>